<reference evidence="1" key="1">
    <citation type="submission" date="2022-02" db="EMBL/GenBank/DDBJ databases">
        <title>Plant Genome Project.</title>
        <authorList>
            <person name="Zhang R.-G."/>
        </authorList>
    </citation>
    <scope>NUCLEOTIDE SEQUENCE</scope>
    <source>
        <strain evidence="1">AT1</strain>
    </source>
</reference>
<protein>
    <submittedName>
        <fullName evidence="1">Uncharacterized protein</fullName>
    </submittedName>
</protein>
<evidence type="ECO:0000313" key="2">
    <source>
        <dbReference type="Proteomes" id="UP001062846"/>
    </source>
</evidence>
<proteinExistence type="predicted"/>
<evidence type="ECO:0000313" key="1">
    <source>
        <dbReference type="EMBL" id="KAI8565941.1"/>
    </source>
</evidence>
<dbReference type="EMBL" id="CM046389">
    <property type="protein sequence ID" value="KAI8565941.1"/>
    <property type="molecule type" value="Genomic_DNA"/>
</dbReference>
<dbReference type="Proteomes" id="UP001062846">
    <property type="component" value="Chromosome 2"/>
</dbReference>
<sequence length="106" mass="11865">MLDQSQRWDCNSLFSGVAGRLGDSVRAVEVGLGERVLDEVKIGDLNWISAAMTCEELCLDGLEEVGSTSMGDVRERVQTSKEYLRSNLAIFKNIQTLLHKFHLNLH</sequence>
<comment type="caution">
    <text evidence="1">The sequence shown here is derived from an EMBL/GenBank/DDBJ whole genome shotgun (WGS) entry which is preliminary data.</text>
</comment>
<name>A0ACC0PLB8_RHOML</name>
<keyword evidence="2" id="KW-1185">Reference proteome</keyword>
<accession>A0ACC0PLB8</accession>
<gene>
    <name evidence="1" type="ORF">RHMOL_Rhmol02G0000900</name>
</gene>
<organism evidence="1 2">
    <name type="scientific">Rhododendron molle</name>
    <name type="common">Chinese azalea</name>
    <name type="synonym">Azalea mollis</name>
    <dbReference type="NCBI Taxonomy" id="49168"/>
    <lineage>
        <taxon>Eukaryota</taxon>
        <taxon>Viridiplantae</taxon>
        <taxon>Streptophyta</taxon>
        <taxon>Embryophyta</taxon>
        <taxon>Tracheophyta</taxon>
        <taxon>Spermatophyta</taxon>
        <taxon>Magnoliopsida</taxon>
        <taxon>eudicotyledons</taxon>
        <taxon>Gunneridae</taxon>
        <taxon>Pentapetalae</taxon>
        <taxon>asterids</taxon>
        <taxon>Ericales</taxon>
        <taxon>Ericaceae</taxon>
        <taxon>Ericoideae</taxon>
        <taxon>Rhodoreae</taxon>
        <taxon>Rhododendron</taxon>
    </lineage>
</organism>